<dbReference type="Proteomes" id="UP000596742">
    <property type="component" value="Unassembled WGS sequence"/>
</dbReference>
<protein>
    <recommendedName>
        <fullName evidence="6">MYND-type domain-containing protein</fullName>
    </recommendedName>
</protein>
<proteinExistence type="predicted"/>
<dbReference type="EMBL" id="UYJE01004481">
    <property type="protein sequence ID" value="VDI28380.1"/>
    <property type="molecule type" value="Genomic_DNA"/>
</dbReference>
<dbReference type="InterPro" id="IPR039448">
    <property type="entry name" value="Beta_helix"/>
</dbReference>
<dbReference type="PANTHER" id="PTHR35205:SF1">
    <property type="entry name" value="ZU5 DOMAIN-CONTAINING PROTEIN"/>
    <property type="match status" value="1"/>
</dbReference>
<evidence type="ECO:0000313" key="7">
    <source>
        <dbReference type="EMBL" id="VDI28380.1"/>
    </source>
</evidence>
<comment type="caution">
    <text evidence="7">The sequence shown here is derived from an EMBL/GenBank/DDBJ whole genome shotgun (WGS) entry which is preliminary data.</text>
</comment>
<dbReference type="PANTHER" id="PTHR35205">
    <property type="entry name" value="NB-ARC AND TPR DOMAIN PROTEIN"/>
    <property type="match status" value="1"/>
</dbReference>
<dbReference type="InterPro" id="IPR006626">
    <property type="entry name" value="PbH1"/>
</dbReference>
<dbReference type="InterPro" id="IPR002893">
    <property type="entry name" value="Znf_MYND"/>
</dbReference>
<evidence type="ECO:0000256" key="3">
    <source>
        <dbReference type="ARBA" id="ARBA00022833"/>
    </source>
</evidence>
<gene>
    <name evidence="7" type="ORF">MGAL_10B047055</name>
</gene>
<dbReference type="GO" id="GO:0043531">
    <property type="term" value="F:ADP binding"/>
    <property type="evidence" value="ECO:0007669"/>
    <property type="project" value="InterPro"/>
</dbReference>
<evidence type="ECO:0000256" key="5">
    <source>
        <dbReference type="PROSITE-ProRule" id="PRU00339"/>
    </source>
</evidence>
<keyword evidence="3" id="KW-0862">Zinc</keyword>
<keyword evidence="8" id="KW-1185">Reference proteome</keyword>
<evidence type="ECO:0000313" key="8">
    <source>
        <dbReference type="Proteomes" id="UP000596742"/>
    </source>
</evidence>
<dbReference type="PROSITE" id="PS50865">
    <property type="entry name" value="ZF_MYND_2"/>
    <property type="match status" value="1"/>
</dbReference>
<dbReference type="InterPro" id="IPR012334">
    <property type="entry name" value="Pectin_lyas_fold"/>
</dbReference>
<organism evidence="7 8">
    <name type="scientific">Mytilus galloprovincialis</name>
    <name type="common">Mediterranean mussel</name>
    <dbReference type="NCBI Taxonomy" id="29158"/>
    <lineage>
        <taxon>Eukaryota</taxon>
        <taxon>Metazoa</taxon>
        <taxon>Spiralia</taxon>
        <taxon>Lophotrochozoa</taxon>
        <taxon>Mollusca</taxon>
        <taxon>Bivalvia</taxon>
        <taxon>Autobranchia</taxon>
        <taxon>Pteriomorphia</taxon>
        <taxon>Mytilida</taxon>
        <taxon>Mytiloidea</taxon>
        <taxon>Mytilidae</taxon>
        <taxon>Mytilinae</taxon>
        <taxon>Mytilus</taxon>
    </lineage>
</organism>
<keyword evidence="5" id="KW-0802">TPR repeat</keyword>
<dbReference type="Gene3D" id="3.40.50.300">
    <property type="entry name" value="P-loop containing nucleotide triphosphate hydrolases"/>
    <property type="match status" value="1"/>
</dbReference>
<reference evidence="7" key="1">
    <citation type="submission" date="2018-11" db="EMBL/GenBank/DDBJ databases">
        <authorList>
            <person name="Alioto T."/>
            <person name="Alioto T."/>
        </authorList>
    </citation>
    <scope>NUCLEOTIDE SEQUENCE</scope>
</reference>
<dbReference type="Pfam" id="PF25000">
    <property type="entry name" value="DUF7779"/>
    <property type="match status" value="1"/>
</dbReference>
<dbReference type="SUPFAM" id="SSF51126">
    <property type="entry name" value="Pectin lyase-like"/>
    <property type="match status" value="2"/>
</dbReference>
<dbReference type="InterPro" id="IPR027417">
    <property type="entry name" value="P-loop_NTPase"/>
</dbReference>
<dbReference type="SMART" id="SM00028">
    <property type="entry name" value="TPR"/>
    <property type="match status" value="2"/>
</dbReference>
<dbReference type="PROSITE" id="PS01360">
    <property type="entry name" value="ZF_MYND_1"/>
    <property type="match status" value="1"/>
</dbReference>
<name>A0A8B6E3B6_MYTGA</name>
<dbReference type="Pfam" id="PF13229">
    <property type="entry name" value="Beta_helix"/>
    <property type="match status" value="1"/>
</dbReference>
<dbReference type="InterPro" id="IPR056681">
    <property type="entry name" value="DUF7779"/>
</dbReference>
<dbReference type="InterPro" id="IPR002182">
    <property type="entry name" value="NB-ARC"/>
</dbReference>
<dbReference type="InterPro" id="IPR019734">
    <property type="entry name" value="TPR_rpt"/>
</dbReference>
<dbReference type="SMART" id="SM00710">
    <property type="entry name" value="PbH1"/>
    <property type="match status" value="7"/>
</dbReference>
<dbReference type="Gene3D" id="2.160.20.10">
    <property type="entry name" value="Single-stranded right-handed beta-helix, Pectin lyase-like"/>
    <property type="match status" value="2"/>
</dbReference>
<evidence type="ECO:0000256" key="4">
    <source>
        <dbReference type="PROSITE-ProRule" id="PRU00134"/>
    </source>
</evidence>
<dbReference type="SUPFAM" id="SSF52540">
    <property type="entry name" value="P-loop containing nucleoside triphosphate hydrolases"/>
    <property type="match status" value="1"/>
</dbReference>
<dbReference type="InterPro" id="IPR011990">
    <property type="entry name" value="TPR-like_helical_dom_sf"/>
</dbReference>
<dbReference type="SUPFAM" id="SSF144232">
    <property type="entry name" value="HIT/MYND zinc finger-like"/>
    <property type="match status" value="1"/>
</dbReference>
<dbReference type="Pfam" id="PF01753">
    <property type="entry name" value="zf-MYND"/>
    <property type="match status" value="1"/>
</dbReference>
<dbReference type="Gene3D" id="1.25.40.10">
    <property type="entry name" value="Tetratricopeptide repeat domain"/>
    <property type="match status" value="1"/>
</dbReference>
<accession>A0A8B6E3B6</accession>
<dbReference type="Pfam" id="PF00931">
    <property type="entry name" value="NB-ARC"/>
    <property type="match status" value="1"/>
</dbReference>
<dbReference type="Gene3D" id="6.10.140.2220">
    <property type="match status" value="1"/>
</dbReference>
<feature type="repeat" description="TPR" evidence="5">
    <location>
        <begin position="964"/>
        <end position="997"/>
    </location>
</feature>
<dbReference type="GO" id="GO:0008270">
    <property type="term" value="F:zinc ion binding"/>
    <property type="evidence" value="ECO:0007669"/>
    <property type="project" value="UniProtKB-KW"/>
</dbReference>
<dbReference type="InterPro" id="IPR011050">
    <property type="entry name" value="Pectin_lyase_fold/virulence"/>
</dbReference>
<sequence>MNTTIFFSPEDEIDVELKTKITEICTPGVNKTVIKADLEDNQKRWLLVGICLQSIVSTTLRNYTEPVVLSLYNALKLSHKIHTQTYPNQQKMYPKSTRQLNYEAINKNHSIARIGRKPDIANYDYKVGNHVEFSKLFMQTYMAHYTAFDETCDLSALLSLIVSIDTFPQPVKNVAMKLRSDVRNPWAHCNFDEWDTIRYQTSFQLMHQLIKCLNLNKTDETNVLSELTKWETNGFLFLQGYSVDQIVVTELRQQTQILAEYALKMKAGHDSTFIKVHEAMSLINDGIASVCKRIENIDINLNEQQRVMEEINKDVTILYDRTSTIENVNTEQGLCIEGVMTNIQELNQDVGNFKSESLSTIIKVEKLADEVKATTEDVSYIKSDISEIKENVGNFKNYMSQSKPTGTIFFYPPNRSEYFVYRGKEINQIQSEFVNKDNENHTLVLCGLGGCGKTTLAIEFAWRSQEFYMGGIFWMSAESENTLEDSIATLAIDVNTTGKTFKETFRKTLKWFSNLNDRWLLVVDNADEEYLSDYIKELLVGSWKRNTRGHMLITTRRESNEIEESMLVKPKYCICICIFGPTEALEFVKRRTGRNDTNEENAVLSLVEELGGLPLALEQASAHIKSIKCSFADYVKRFEKKRIKLLKAAPSPRKMTKDRLAVATTWQLNIEYISRESENEGLGTAAITIMEIASFLFADDIPKALINIGNPVVEDSALIDTLDDDVGCRQIIEILTRFSLFQFMKDMSLSVHRLVQEVIRENMNNDRRYCILQHASRMVKKALDSCVTPNHVLRVENKDTKRGSLFEWSKLAANANTLKGHLLLFVKNDETRQEIFFNDQMLKILQTTALYHSINQRQALALADQEQMVQIITTLSVDFVYYYELTSIKIPLLQKDREVVLECLASVIHDDNKEIENVTSVIVPYKSEILREMGNKAFNEHKYHDAIQCYTEGIRSCSTGNIDSRFYANRSLAYIRINDYEHALNDASTCIDIAPDNWKGYCWKAYSVSFLIKTNSLSSNMKAVGIASACIASYKNNVCRSEYKMKICYPVLNYKMVDNPESLRQEIMALVDSPFTTLMLRQGRYTIRQPVFTTKSIQVIGVEEGVEIDTGNGFCVCRIPSDGFPGHIEPEDTIYAHFENITFLKGGSQIGVKFNSVATFYRCKFSNGDIGCEYFPKCKGEAGCINPYKCKKNYESSLWRKFANTNVGEVGAAGVCASDGGTIYIDSCVLDRCGGGGVLSTGDCSFIEIKNSTVCNMRQMGIEARQEGVIKATNNIIAGNQSHGVAIGPNGCGYISGNIIQGNGSEGVWSGGNVKKDELIGKIERMDEKGASRAVLCDNIIRQNGLSGISLDGGYYEVKGNTIFSNWLWGMMVKSRSYSYILNNDICENKCGGIRIGHNYTAAVFIDGNTIRDHIGPGIYMLNSTSNSLNKLKSRETKKALEEQIKMTPVADGELSGDTREPFISSTNVLNDNERGIQHPQNVFSLIVACCFCRKTSQQLKSCSRCKKAKYCTKDCQTKHWKTHKHMCKLLNETYSIEVQMCHTQPNTLGVPAASREEFTINLRTFSPTLVGIGEGNPPDRRSSEQFIVKIQSGKEYGYYDPFKWLIVYDQTVTLDIQLSNPELYHLCNECGVLTGQKLSAKKIFCWASFKDNGNTICFHTYNLPPMQTW</sequence>
<dbReference type="OrthoDB" id="6088515at2759"/>
<evidence type="ECO:0000256" key="2">
    <source>
        <dbReference type="ARBA" id="ARBA00022771"/>
    </source>
</evidence>
<dbReference type="SUPFAM" id="SSF48452">
    <property type="entry name" value="TPR-like"/>
    <property type="match status" value="1"/>
</dbReference>
<feature type="domain" description="MYND-type" evidence="6">
    <location>
        <begin position="1490"/>
        <end position="1528"/>
    </location>
</feature>
<evidence type="ECO:0000256" key="1">
    <source>
        <dbReference type="ARBA" id="ARBA00022723"/>
    </source>
</evidence>
<keyword evidence="2 4" id="KW-0863">Zinc-finger</keyword>
<dbReference type="PROSITE" id="PS50005">
    <property type="entry name" value="TPR"/>
    <property type="match status" value="1"/>
</dbReference>
<evidence type="ECO:0000259" key="6">
    <source>
        <dbReference type="PROSITE" id="PS50865"/>
    </source>
</evidence>
<keyword evidence="1" id="KW-0479">Metal-binding</keyword>